<keyword evidence="8" id="KW-1185">Reference proteome</keyword>
<dbReference type="Pfam" id="PF00348">
    <property type="entry name" value="polyprenyl_synt"/>
    <property type="match status" value="1"/>
</dbReference>
<dbReference type="Gene3D" id="1.10.600.10">
    <property type="entry name" value="Farnesyl Diphosphate Synthase"/>
    <property type="match status" value="1"/>
</dbReference>
<dbReference type="GO" id="GO:0006744">
    <property type="term" value="P:ubiquinone biosynthetic process"/>
    <property type="evidence" value="ECO:0007669"/>
    <property type="project" value="TreeGrafter"/>
</dbReference>
<dbReference type="PANTHER" id="PTHR12001">
    <property type="entry name" value="GERANYLGERANYL PYROPHOSPHATE SYNTHASE"/>
    <property type="match status" value="1"/>
</dbReference>
<dbReference type="InterPro" id="IPR000092">
    <property type="entry name" value="Polyprenyl_synt"/>
</dbReference>
<evidence type="ECO:0000256" key="6">
    <source>
        <dbReference type="ARBA" id="ARBA00023229"/>
    </source>
</evidence>
<proteinExistence type="inferred from homology"/>
<evidence type="ECO:0000256" key="4">
    <source>
        <dbReference type="ARBA" id="ARBA00022723"/>
    </source>
</evidence>
<dbReference type="PANTHER" id="PTHR12001:SF69">
    <property type="entry name" value="ALL TRANS-POLYPRENYL-DIPHOSPHATE SYNTHASE PDSS1"/>
    <property type="match status" value="1"/>
</dbReference>
<evidence type="ECO:0000256" key="1">
    <source>
        <dbReference type="ARBA" id="ARBA00001946"/>
    </source>
</evidence>
<sequence length="223" mass="24044">LYGNQQAVWTGDFIISVMIGCLSKINEPRVTARIASSMQNLVKGAYRPVGVSAAVRPHFKRYILKSFYKTASLFASAMECVAILADLPPALVSACYLFGVHFGLEFQIRDDMLDVEMDVEGSSGSLGKPKGTDLLNGQATAPFLFACDDDPSLLSLVERGFKGEGDAEMALEALQRNGKALQRAKLLVGYHASKAIGCLLQLPDCDARQALIDLTSSYAARTS</sequence>
<dbReference type="RefSeq" id="XP_002783701.1">
    <property type="nucleotide sequence ID" value="XM_002783655.1"/>
</dbReference>
<dbReference type="InParanoid" id="C5KJ46"/>
<dbReference type="GeneID" id="9046261"/>
<dbReference type="InterPro" id="IPR033749">
    <property type="entry name" value="Polyprenyl_synt_CS"/>
</dbReference>
<feature type="non-terminal residue" evidence="7">
    <location>
        <position position="1"/>
    </location>
</feature>
<gene>
    <name evidence="7" type="ORF">Pmar_PMAR021650</name>
</gene>
<reference evidence="7 8" key="1">
    <citation type="submission" date="2008-07" db="EMBL/GenBank/DDBJ databases">
        <authorList>
            <person name="El-Sayed N."/>
            <person name="Caler E."/>
            <person name="Inman J."/>
            <person name="Amedeo P."/>
            <person name="Hass B."/>
            <person name="Wortman J."/>
        </authorList>
    </citation>
    <scope>NUCLEOTIDE SEQUENCE [LARGE SCALE GENOMIC DNA]</scope>
    <source>
        <strain evidence="8">ATCC 50983 / TXsc</strain>
    </source>
</reference>
<comment type="similarity">
    <text evidence="2">Belongs to the FPP/GGPP synthase family.</text>
</comment>
<keyword evidence="6" id="KW-0414">Isoprene biosynthesis</keyword>
<dbReference type="OMA" id="SHNGEIW"/>
<dbReference type="GO" id="GO:0046872">
    <property type="term" value="F:metal ion binding"/>
    <property type="evidence" value="ECO:0007669"/>
    <property type="project" value="UniProtKB-KW"/>
</dbReference>
<dbReference type="InterPro" id="IPR008949">
    <property type="entry name" value="Isoprenoid_synthase_dom_sf"/>
</dbReference>
<dbReference type="GO" id="GO:0008299">
    <property type="term" value="P:isoprenoid biosynthetic process"/>
    <property type="evidence" value="ECO:0007669"/>
    <property type="project" value="UniProtKB-KW"/>
</dbReference>
<dbReference type="GO" id="GO:1990234">
    <property type="term" value="C:transferase complex"/>
    <property type="evidence" value="ECO:0007669"/>
    <property type="project" value="TreeGrafter"/>
</dbReference>
<comment type="cofactor">
    <cofactor evidence="1">
        <name>Mg(2+)</name>
        <dbReference type="ChEBI" id="CHEBI:18420"/>
    </cofactor>
</comment>
<dbReference type="SUPFAM" id="SSF48576">
    <property type="entry name" value="Terpenoid synthases"/>
    <property type="match status" value="1"/>
</dbReference>
<organism evidence="8">
    <name type="scientific">Perkinsus marinus (strain ATCC 50983 / TXsc)</name>
    <dbReference type="NCBI Taxonomy" id="423536"/>
    <lineage>
        <taxon>Eukaryota</taxon>
        <taxon>Sar</taxon>
        <taxon>Alveolata</taxon>
        <taxon>Perkinsozoa</taxon>
        <taxon>Perkinsea</taxon>
        <taxon>Perkinsida</taxon>
        <taxon>Perkinsidae</taxon>
        <taxon>Perkinsus</taxon>
    </lineage>
</organism>
<dbReference type="AlphaFoldDB" id="C5KJ46"/>
<dbReference type="Proteomes" id="UP000007800">
    <property type="component" value="Unassembled WGS sequence"/>
</dbReference>
<dbReference type="OrthoDB" id="9927103at2759"/>
<name>C5KJ46_PERM5</name>
<dbReference type="GO" id="GO:0004659">
    <property type="term" value="F:prenyltransferase activity"/>
    <property type="evidence" value="ECO:0007669"/>
    <property type="project" value="InterPro"/>
</dbReference>
<keyword evidence="5" id="KW-0460">Magnesium</keyword>
<evidence type="ECO:0000256" key="5">
    <source>
        <dbReference type="ARBA" id="ARBA00022842"/>
    </source>
</evidence>
<keyword evidence="4" id="KW-0479">Metal-binding</keyword>
<evidence type="ECO:0000313" key="8">
    <source>
        <dbReference type="Proteomes" id="UP000007800"/>
    </source>
</evidence>
<dbReference type="EMBL" id="GG673531">
    <property type="protein sequence ID" value="EER15497.1"/>
    <property type="molecule type" value="Genomic_DNA"/>
</dbReference>
<evidence type="ECO:0000256" key="3">
    <source>
        <dbReference type="ARBA" id="ARBA00022679"/>
    </source>
</evidence>
<dbReference type="PROSITE" id="PS00444">
    <property type="entry name" value="POLYPRENYL_SYNTHASE_2"/>
    <property type="match status" value="1"/>
</dbReference>
<protein>
    <submittedName>
        <fullName evidence="7">Hexaprenyl pyrophosphate synthetase, putative</fullName>
    </submittedName>
</protein>
<evidence type="ECO:0000256" key="2">
    <source>
        <dbReference type="ARBA" id="ARBA00006706"/>
    </source>
</evidence>
<keyword evidence="3" id="KW-0808">Transferase</keyword>
<accession>C5KJ46</accession>
<evidence type="ECO:0000313" key="7">
    <source>
        <dbReference type="EMBL" id="EER15497.1"/>
    </source>
</evidence>